<dbReference type="Proteomes" id="UP000235220">
    <property type="component" value="Chromosome 10"/>
</dbReference>
<dbReference type="GO" id="GO:0004523">
    <property type="term" value="F:RNA-DNA hybrid ribonuclease activity"/>
    <property type="evidence" value="ECO:0007669"/>
    <property type="project" value="InterPro"/>
</dbReference>
<dbReference type="InParanoid" id="A0A2I4DNA6"/>
<dbReference type="InterPro" id="IPR012337">
    <property type="entry name" value="RNaseH-like_sf"/>
</dbReference>
<dbReference type="RefSeq" id="XP_018808630.2">
    <property type="nucleotide sequence ID" value="XM_018953085.2"/>
</dbReference>
<accession>A0A2I4DNA6</accession>
<evidence type="ECO:0000313" key="2">
    <source>
        <dbReference type="Proteomes" id="UP000235220"/>
    </source>
</evidence>
<dbReference type="InterPro" id="IPR044730">
    <property type="entry name" value="RNase_H-like_dom_plant"/>
</dbReference>
<dbReference type="GO" id="GO:0003676">
    <property type="term" value="F:nucleic acid binding"/>
    <property type="evidence" value="ECO:0007669"/>
    <property type="project" value="InterPro"/>
</dbReference>
<sequence length="208" mass="23836">MVLEKGQEGKLSSLFSLAWDFWWRRNQMIQEQKSIAVQQVIDYALSVQRSFIDLKQLQKPKVRAYYEWKPPPIDWLKLSVDGAVFGEINRAGVGFVLRDGKGDVLLAASEIEFEVKDAEPIELLAILRALQFCANMGIQRMMVESDCLMAVQVLNNEIETAVLDPLVQEIRKLQGVYVECKFQHVYRESNRVAHKLAQFTGNVEDISM</sequence>
<dbReference type="Pfam" id="PF13456">
    <property type="entry name" value="RVT_3"/>
    <property type="match status" value="1"/>
</dbReference>
<dbReference type="OrthoDB" id="1306280at2759"/>
<dbReference type="InterPro" id="IPR002156">
    <property type="entry name" value="RNaseH_domain"/>
</dbReference>
<organism evidence="2 3">
    <name type="scientific">Juglans regia</name>
    <name type="common">English walnut</name>
    <dbReference type="NCBI Taxonomy" id="51240"/>
    <lineage>
        <taxon>Eukaryota</taxon>
        <taxon>Viridiplantae</taxon>
        <taxon>Streptophyta</taxon>
        <taxon>Embryophyta</taxon>
        <taxon>Tracheophyta</taxon>
        <taxon>Spermatophyta</taxon>
        <taxon>Magnoliopsida</taxon>
        <taxon>eudicotyledons</taxon>
        <taxon>Gunneridae</taxon>
        <taxon>Pentapetalae</taxon>
        <taxon>rosids</taxon>
        <taxon>fabids</taxon>
        <taxon>Fagales</taxon>
        <taxon>Juglandaceae</taxon>
        <taxon>Juglans</taxon>
    </lineage>
</organism>
<dbReference type="Gene3D" id="3.30.420.10">
    <property type="entry name" value="Ribonuclease H-like superfamily/Ribonuclease H"/>
    <property type="match status" value="1"/>
</dbReference>
<proteinExistence type="predicted"/>
<gene>
    <name evidence="3" type="primary">LOC108981835</name>
</gene>
<dbReference type="AlphaFoldDB" id="A0A2I4DNA6"/>
<protein>
    <submittedName>
        <fullName evidence="3">Uncharacterized protein LOC108981835</fullName>
    </submittedName>
</protein>
<dbReference type="PANTHER" id="PTHR47723">
    <property type="entry name" value="OS05G0353850 PROTEIN"/>
    <property type="match status" value="1"/>
</dbReference>
<name>A0A2I4DNA6_JUGRE</name>
<dbReference type="SUPFAM" id="SSF53098">
    <property type="entry name" value="Ribonuclease H-like"/>
    <property type="match status" value="1"/>
</dbReference>
<dbReference type="KEGG" id="jre:108981835"/>
<dbReference type="PANTHER" id="PTHR47723:SF19">
    <property type="entry name" value="POLYNUCLEOTIDYL TRANSFERASE, RIBONUCLEASE H-LIKE SUPERFAMILY PROTEIN"/>
    <property type="match status" value="1"/>
</dbReference>
<dbReference type="CDD" id="cd06222">
    <property type="entry name" value="RNase_H_like"/>
    <property type="match status" value="1"/>
</dbReference>
<feature type="domain" description="RNase H type-1" evidence="1">
    <location>
        <begin position="80"/>
        <end position="199"/>
    </location>
</feature>
<keyword evidence="2" id="KW-1185">Reference proteome</keyword>
<dbReference type="GeneID" id="108981835"/>
<dbReference type="InterPro" id="IPR036397">
    <property type="entry name" value="RNaseH_sf"/>
</dbReference>
<dbReference type="InterPro" id="IPR053151">
    <property type="entry name" value="RNase_H-like"/>
</dbReference>
<evidence type="ECO:0000313" key="3">
    <source>
        <dbReference type="RefSeq" id="XP_018808630.2"/>
    </source>
</evidence>
<reference evidence="3" key="1">
    <citation type="submission" date="2025-08" db="UniProtKB">
        <authorList>
            <consortium name="RefSeq"/>
        </authorList>
    </citation>
    <scope>IDENTIFICATION</scope>
    <source>
        <tissue evidence="3">Leaves</tissue>
    </source>
</reference>
<evidence type="ECO:0000259" key="1">
    <source>
        <dbReference type="Pfam" id="PF13456"/>
    </source>
</evidence>